<dbReference type="PANTHER" id="PTHR30349:SF41">
    <property type="entry name" value="INTEGRASE_RECOMBINASE PROTEIN MJ0367-RELATED"/>
    <property type="match status" value="1"/>
</dbReference>
<name>A0A4R7K7J0_9FLAO</name>
<dbReference type="InterPro" id="IPR010998">
    <property type="entry name" value="Integrase_recombinase_N"/>
</dbReference>
<reference evidence="8 9" key="1">
    <citation type="submission" date="2019-03" db="EMBL/GenBank/DDBJ databases">
        <title>Genomic Encyclopedia of Archaeal and Bacterial Type Strains, Phase II (KMG-II): from individual species to whole genera.</title>
        <authorList>
            <person name="Goeker M."/>
        </authorList>
    </citation>
    <scope>NUCLEOTIDE SEQUENCE [LARGE SCALE GENOMIC DNA]</scope>
    <source>
        <strain evidence="8 9">DSM 25233</strain>
    </source>
</reference>
<feature type="domain" description="Core-binding (CB)" evidence="7">
    <location>
        <begin position="107"/>
        <end position="190"/>
    </location>
</feature>
<dbReference type="PANTHER" id="PTHR30349">
    <property type="entry name" value="PHAGE INTEGRASE-RELATED"/>
    <property type="match status" value="1"/>
</dbReference>
<dbReference type="InterPro" id="IPR013762">
    <property type="entry name" value="Integrase-like_cat_sf"/>
</dbReference>
<keyword evidence="4" id="KW-0233">DNA recombination</keyword>
<dbReference type="Proteomes" id="UP000294749">
    <property type="component" value="Unassembled WGS sequence"/>
</dbReference>
<dbReference type="OrthoDB" id="9785687at2"/>
<dbReference type="GO" id="GO:0006310">
    <property type="term" value="P:DNA recombination"/>
    <property type="evidence" value="ECO:0007669"/>
    <property type="project" value="UniProtKB-KW"/>
</dbReference>
<dbReference type="Gene3D" id="1.10.443.10">
    <property type="entry name" value="Intergrase catalytic core"/>
    <property type="match status" value="1"/>
</dbReference>
<protein>
    <submittedName>
        <fullName evidence="8">Site-specific recombinase XerD</fullName>
    </submittedName>
</protein>
<dbReference type="AlphaFoldDB" id="A0A4R7K7J0"/>
<feature type="domain" description="Tyr recombinase" evidence="6">
    <location>
        <begin position="213"/>
        <end position="400"/>
    </location>
</feature>
<dbReference type="Pfam" id="PF00589">
    <property type="entry name" value="Phage_integrase"/>
    <property type="match status" value="1"/>
</dbReference>
<dbReference type="InterPro" id="IPR004107">
    <property type="entry name" value="Integrase_SAM-like_N"/>
</dbReference>
<comment type="caution">
    <text evidence="8">The sequence shown here is derived from an EMBL/GenBank/DDBJ whole genome shotgun (WGS) entry which is preliminary data.</text>
</comment>
<keyword evidence="2" id="KW-0229">DNA integration</keyword>
<gene>
    <name evidence="8" type="ORF">CLV90_1110</name>
</gene>
<evidence type="ECO:0000256" key="4">
    <source>
        <dbReference type="ARBA" id="ARBA00023172"/>
    </source>
</evidence>
<dbReference type="GO" id="GO:0015074">
    <property type="term" value="P:DNA integration"/>
    <property type="evidence" value="ECO:0007669"/>
    <property type="project" value="UniProtKB-KW"/>
</dbReference>
<dbReference type="Pfam" id="PF02899">
    <property type="entry name" value="Phage_int_SAM_1"/>
    <property type="match status" value="1"/>
</dbReference>
<dbReference type="RefSeq" id="WP_133686460.1">
    <property type="nucleotide sequence ID" value="NZ_SOAY01000010.1"/>
</dbReference>
<evidence type="ECO:0000313" key="8">
    <source>
        <dbReference type="EMBL" id="TDT47040.1"/>
    </source>
</evidence>
<dbReference type="Gene3D" id="1.10.150.130">
    <property type="match status" value="1"/>
</dbReference>
<accession>A0A4R7K7J0</accession>
<dbReference type="InterPro" id="IPR044068">
    <property type="entry name" value="CB"/>
</dbReference>
<evidence type="ECO:0000256" key="5">
    <source>
        <dbReference type="PROSITE-ProRule" id="PRU01248"/>
    </source>
</evidence>
<dbReference type="EMBL" id="SOAY01000010">
    <property type="protein sequence ID" value="TDT47040.1"/>
    <property type="molecule type" value="Genomic_DNA"/>
</dbReference>
<organism evidence="8 9">
    <name type="scientific">Maribacter spongiicola</name>
    <dbReference type="NCBI Taxonomy" id="1206753"/>
    <lineage>
        <taxon>Bacteria</taxon>
        <taxon>Pseudomonadati</taxon>
        <taxon>Bacteroidota</taxon>
        <taxon>Flavobacteriia</taxon>
        <taxon>Flavobacteriales</taxon>
        <taxon>Flavobacteriaceae</taxon>
        <taxon>Maribacter</taxon>
    </lineage>
</organism>
<dbReference type="PROSITE" id="PS51900">
    <property type="entry name" value="CB"/>
    <property type="match status" value="1"/>
</dbReference>
<dbReference type="GO" id="GO:0003677">
    <property type="term" value="F:DNA binding"/>
    <property type="evidence" value="ECO:0007669"/>
    <property type="project" value="UniProtKB-UniRule"/>
</dbReference>
<evidence type="ECO:0000259" key="7">
    <source>
        <dbReference type="PROSITE" id="PS51900"/>
    </source>
</evidence>
<evidence type="ECO:0000256" key="3">
    <source>
        <dbReference type="ARBA" id="ARBA00023125"/>
    </source>
</evidence>
<dbReference type="InterPro" id="IPR011010">
    <property type="entry name" value="DNA_brk_join_enz"/>
</dbReference>
<comment type="similarity">
    <text evidence="1">Belongs to the 'phage' integrase family.</text>
</comment>
<evidence type="ECO:0000313" key="9">
    <source>
        <dbReference type="Proteomes" id="UP000294749"/>
    </source>
</evidence>
<dbReference type="InterPro" id="IPR050090">
    <property type="entry name" value="Tyrosine_recombinase_XerCD"/>
</dbReference>
<evidence type="ECO:0000259" key="6">
    <source>
        <dbReference type="PROSITE" id="PS51898"/>
    </source>
</evidence>
<sequence length="419" mass="48775">MRKKLLDFIALRKNAANHLEKELGYAVKTILGYERHWKQLQEFMYENKIPLYNQKVGNAFLKSYFLIASDYSKQTSIIAIRILTKYQNNTLEHTRKLPDKYPLTFDGPIGTIISSFIFYLASKGRSRSTLHSHQRVLFDFNKYCKTKEINNVDKIDIAFLLTYINQMHCPFKSNMTIAITAIRGFIKFLYEEGYHTRDISRKIPKVKHVSRPKISSVYSKKEMKILLESIDRTTSQGKRNYLIIMLASRYGLRASDICNLKFENIDWEKNIITIVQHKTLNELSLPLLSDVGNAIIDYVKYGRKKSGEKKFILLLARPPYGKFTNSNTVTHIVQRAIIKVGLRTKNRKFGPHSLRHSLGFEMLQNATSINVITQIYGHSSQESSRYYLRIDLKSMLPCTLSVPQISKEFYYQRGGIFYE</sequence>
<dbReference type="SUPFAM" id="SSF56349">
    <property type="entry name" value="DNA breaking-rejoining enzymes"/>
    <property type="match status" value="1"/>
</dbReference>
<keyword evidence="3 5" id="KW-0238">DNA-binding</keyword>
<proteinExistence type="inferred from homology"/>
<evidence type="ECO:0000256" key="1">
    <source>
        <dbReference type="ARBA" id="ARBA00008857"/>
    </source>
</evidence>
<dbReference type="PROSITE" id="PS51898">
    <property type="entry name" value="TYR_RECOMBINASE"/>
    <property type="match status" value="1"/>
</dbReference>
<keyword evidence="9" id="KW-1185">Reference proteome</keyword>
<dbReference type="InterPro" id="IPR002104">
    <property type="entry name" value="Integrase_catalytic"/>
</dbReference>
<evidence type="ECO:0000256" key="2">
    <source>
        <dbReference type="ARBA" id="ARBA00022908"/>
    </source>
</evidence>
<dbReference type="CDD" id="cd01188">
    <property type="entry name" value="INT_RitA_C_like"/>
    <property type="match status" value="1"/>
</dbReference>